<evidence type="ECO:0000313" key="2">
    <source>
        <dbReference type="Proteomes" id="UP000215145"/>
    </source>
</evidence>
<dbReference type="Proteomes" id="UP000215145">
    <property type="component" value="Unassembled WGS sequence"/>
</dbReference>
<keyword evidence="2" id="KW-1185">Reference proteome</keyword>
<accession>A0A229P2G1</accession>
<organism evidence="1 2">
    <name type="scientific">Paenibacillus herberti</name>
    <dbReference type="NCBI Taxonomy" id="1619309"/>
    <lineage>
        <taxon>Bacteria</taxon>
        <taxon>Bacillati</taxon>
        <taxon>Bacillota</taxon>
        <taxon>Bacilli</taxon>
        <taxon>Bacillales</taxon>
        <taxon>Paenibacillaceae</taxon>
        <taxon>Paenibacillus</taxon>
    </lineage>
</organism>
<gene>
    <name evidence="1" type="ORF">CGZ75_06135</name>
</gene>
<comment type="caution">
    <text evidence="1">The sequence shown here is derived from an EMBL/GenBank/DDBJ whole genome shotgun (WGS) entry which is preliminary data.</text>
</comment>
<name>A0A229P2G1_9BACL</name>
<proteinExistence type="predicted"/>
<dbReference type="AlphaFoldDB" id="A0A229P2G1"/>
<dbReference type="OrthoDB" id="102260at2"/>
<protein>
    <recommendedName>
        <fullName evidence="3">Alpha-amylase/branching enzyme C-terminal all beta domain-containing protein</fullName>
    </recommendedName>
</protein>
<dbReference type="EMBL" id="NMUQ01000001">
    <property type="protein sequence ID" value="OXM16267.1"/>
    <property type="molecule type" value="Genomic_DNA"/>
</dbReference>
<evidence type="ECO:0008006" key="3">
    <source>
        <dbReference type="Google" id="ProtNLM"/>
    </source>
</evidence>
<sequence length="131" mass="15085">MGLWRPYDDNDFSKYANIQKGYFDYIKTNWNGVSPFSKHIKWDSVRLQVDERVVRMDNRIMAWKTPGGKLAFALPNRTGNPFTFKIDAGSSQAWAGHHYDKNVTDQALPSVNGQELMLTLPAYSIQIWEAQ</sequence>
<dbReference type="RefSeq" id="WP_089523351.1">
    <property type="nucleotide sequence ID" value="NZ_NMUQ01000001.1"/>
</dbReference>
<evidence type="ECO:0000313" key="1">
    <source>
        <dbReference type="EMBL" id="OXM16267.1"/>
    </source>
</evidence>
<reference evidence="1 2" key="1">
    <citation type="submission" date="2017-07" db="EMBL/GenBank/DDBJ databases">
        <title>Paenibacillus herberti R33 genome sequencing and assembly.</title>
        <authorList>
            <person name="Su W."/>
        </authorList>
    </citation>
    <scope>NUCLEOTIDE SEQUENCE [LARGE SCALE GENOMIC DNA]</scope>
    <source>
        <strain evidence="1 2">R33</strain>
    </source>
</reference>